<organism evidence="2 3">
    <name type="scientific">Parashewanella curva</name>
    <dbReference type="NCBI Taxonomy" id="2338552"/>
    <lineage>
        <taxon>Bacteria</taxon>
        <taxon>Pseudomonadati</taxon>
        <taxon>Pseudomonadota</taxon>
        <taxon>Gammaproteobacteria</taxon>
        <taxon>Alteromonadales</taxon>
        <taxon>Shewanellaceae</taxon>
        <taxon>Parashewanella</taxon>
    </lineage>
</organism>
<dbReference type="EMBL" id="QZEI01000014">
    <property type="protein sequence ID" value="RLV60592.1"/>
    <property type="molecule type" value="Genomic_DNA"/>
</dbReference>
<gene>
    <name evidence="2" type="ORF">D5018_06495</name>
</gene>
<dbReference type="RefSeq" id="WP_121838199.1">
    <property type="nucleotide sequence ID" value="NZ_ML014763.1"/>
</dbReference>
<evidence type="ECO:0000313" key="2">
    <source>
        <dbReference type="EMBL" id="RLV60592.1"/>
    </source>
</evidence>
<feature type="region of interest" description="Disordered" evidence="1">
    <location>
        <begin position="104"/>
        <end position="136"/>
    </location>
</feature>
<evidence type="ECO:0000256" key="1">
    <source>
        <dbReference type="SAM" id="MobiDB-lite"/>
    </source>
</evidence>
<accession>A0A3L8Q2I0</accession>
<dbReference type="AlphaFoldDB" id="A0A3L8Q2I0"/>
<reference evidence="2 3" key="1">
    <citation type="submission" date="2018-09" db="EMBL/GenBank/DDBJ databases">
        <title>Phylogeny of the Shewanellaceae, and recommendation for two new genera, Pseudoshewanella and Parashewanella.</title>
        <authorList>
            <person name="Wang G."/>
        </authorList>
    </citation>
    <scope>NUCLEOTIDE SEQUENCE [LARGE SCALE GENOMIC DNA]</scope>
    <source>
        <strain evidence="2 3">C51</strain>
    </source>
</reference>
<proteinExistence type="predicted"/>
<keyword evidence="3" id="KW-1185">Reference proteome</keyword>
<dbReference type="OrthoDB" id="6269534at2"/>
<comment type="caution">
    <text evidence="2">The sequence shown here is derived from an EMBL/GenBank/DDBJ whole genome shotgun (WGS) entry which is preliminary data.</text>
</comment>
<name>A0A3L8Q2I0_9GAMM</name>
<protein>
    <submittedName>
        <fullName evidence="2">Uncharacterized protein</fullName>
    </submittedName>
</protein>
<sequence length="136" mass="15597">MNSMDKKQLWYGELRTARGNTIVIHDQALPEASPGRIYLYNSTRESIIEYVKDIVENNLHDLDNDSLEKAQANYAEAWKQAKAEFMSKQKGNLDLSPEIAPVATKSDESIDIEEEPEITADVDDLRSDWTDEEYEE</sequence>
<feature type="compositionally biased region" description="Acidic residues" evidence="1">
    <location>
        <begin position="109"/>
        <end position="122"/>
    </location>
</feature>
<dbReference type="Proteomes" id="UP000281474">
    <property type="component" value="Unassembled WGS sequence"/>
</dbReference>
<evidence type="ECO:0000313" key="3">
    <source>
        <dbReference type="Proteomes" id="UP000281474"/>
    </source>
</evidence>